<dbReference type="Gene3D" id="3.30.450.40">
    <property type="match status" value="1"/>
</dbReference>
<evidence type="ECO:0000259" key="1">
    <source>
        <dbReference type="PROSITE" id="PS51833"/>
    </source>
</evidence>
<dbReference type="Pfam" id="PF08668">
    <property type="entry name" value="HDOD"/>
    <property type="match status" value="1"/>
</dbReference>
<feature type="domain" description="HDOD" evidence="1">
    <location>
        <begin position="27"/>
        <end position="221"/>
    </location>
</feature>
<proteinExistence type="predicted"/>
<dbReference type="AlphaFoldDB" id="A0A1J5TVG3"/>
<comment type="caution">
    <text evidence="2">The sequence shown here is derived from an EMBL/GenBank/DDBJ whole genome shotgun (WGS) entry which is preliminary data.</text>
</comment>
<name>A0A1J5TVG3_9ZZZZ</name>
<reference evidence="2" key="1">
    <citation type="submission" date="2016-10" db="EMBL/GenBank/DDBJ databases">
        <title>Sequence of Gallionella enrichment culture.</title>
        <authorList>
            <person name="Poehlein A."/>
            <person name="Muehling M."/>
            <person name="Daniel R."/>
        </authorList>
    </citation>
    <scope>NUCLEOTIDE SEQUENCE</scope>
</reference>
<sequence>MTQEHSQTNAQSTLDTLLLRIRNKSDFPALSTTISEINRVVDDDAANNTLLAQSILHDFALTNKLLKLVNTVTYGQFGGQINTISKAVVILGFETVRNVAMTLILMDFLQNKAQAAQLKDDVLATFFTGIISAHFSVENQTKNAEETMICSMFLNLGKLLASFYFFEESQQISQMIEQGQSENDASIQILGISYSELGIGIAKSWNFPPRLIAGMRKLAGDSIAKPKNELESLSVTVNLAHDLCDIASNGNVVDKPAALRKLAKRYENAINISDHQLRAAMDKGLEELNTRARIVGINLSQSAMMKRINTWAGVKTGGMQEKKHKDNTDALSGITQLVLEADESAQENGNEQIKIDPEAMLTQGIQEITNTLVEEHQLNDVMQMVLETMHRSMGFNRTLLLVRDVKTNQMLTRFGFGQDIDAVLPKFRFPLDFTADVFHLALSKGADLLIEDISAENIVNKIPAWYKKIVSSQSFILLPIIVNAKPVGIFYADMEQAHTMQISPKQLSLLRTLRNQSVLAIKQKN</sequence>
<gene>
    <name evidence="2" type="ORF">GALL_19940</name>
</gene>
<dbReference type="PROSITE" id="PS51833">
    <property type="entry name" value="HDOD"/>
    <property type="match status" value="1"/>
</dbReference>
<organism evidence="2">
    <name type="scientific">mine drainage metagenome</name>
    <dbReference type="NCBI Taxonomy" id="410659"/>
    <lineage>
        <taxon>unclassified sequences</taxon>
        <taxon>metagenomes</taxon>
        <taxon>ecological metagenomes</taxon>
    </lineage>
</organism>
<dbReference type="PANTHER" id="PTHR33525">
    <property type="match status" value="1"/>
</dbReference>
<protein>
    <submittedName>
        <fullName evidence="2">HDOD domain protein</fullName>
    </submittedName>
</protein>
<dbReference type="SUPFAM" id="SSF55781">
    <property type="entry name" value="GAF domain-like"/>
    <property type="match status" value="1"/>
</dbReference>
<dbReference type="InterPro" id="IPR013976">
    <property type="entry name" value="HDOD"/>
</dbReference>
<dbReference type="InterPro" id="IPR052340">
    <property type="entry name" value="RNase_Y/CdgJ"/>
</dbReference>
<dbReference type="PANTHER" id="PTHR33525:SF4">
    <property type="entry name" value="CYCLIC DI-GMP PHOSPHODIESTERASE CDGJ"/>
    <property type="match status" value="1"/>
</dbReference>
<dbReference type="InterPro" id="IPR029016">
    <property type="entry name" value="GAF-like_dom_sf"/>
</dbReference>
<dbReference type="Gene3D" id="1.10.3210.10">
    <property type="entry name" value="Hypothetical protein af1432"/>
    <property type="match status" value="1"/>
</dbReference>
<dbReference type="EMBL" id="MLJW01000004">
    <property type="protein sequence ID" value="OIR17772.1"/>
    <property type="molecule type" value="Genomic_DNA"/>
</dbReference>
<dbReference type="SUPFAM" id="SSF109604">
    <property type="entry name" value="HD-domain/PDEase-like"/>
    <property type="match status" value="1"/>
</dbReference>
<accession>A0A1J5TVG3</accession>
<evidence type="ECO:0000313" key="2">
    <source>
        <dbReference type="EMBL" id="OIR17772.1"/>
    </source>
</evidence>